<evidence type="ECO:0000256" key="2">
    <source>
        <dbReference type="ARBA" id="ARBA00009997"/>
    </source>
</evidence>
<protein>
    <recommendedName>
        <fullName evidence="4">Probable 2-phosphosulfolactate phosphatase</fullName>
        <ecNumber evidence="3">3.1.3.71</ecNumber>
    </recommendedName>
</protein>
<evidence type="ECO:0000256" key="1">
    <source>
        <dbReference type="ARBA" id="ARBA00001946"/>
    </source>
</evidence>
<dbReference type="Pfam" id="PF04029">
    <property type="entry name" value="2-ph_phosp"/>
    <property type="match status" value="1"/>
</dbReference>
<dbReference type="GO" id="GO:0050545">
    <property type="term" value="F:sulfopyruvate decarboxylase activity"/>
    <property type="evidence" value="ECO:0007669"/>
    <property type="project" value="TreeGrafter"/>
</dbReference>
<organism evidence="8 9">
    <name type="scientific">Actinoplanes awajinensis subsp. mycoplanecinus</name>
    <dbReference type="NCBI Taxonomy" id="135947"/>
    <lineage>
        <taxon>Bacteria</taxon>
        <taxon>Bacillati</taxon>
        <taxon>Actinomycetota</taxon>
        <taxon>Actinomycetes</taxon>
        <taxon>Micromonosporales</taxon>
        <taxon>Micromonosporaceae</taxon>
        <taxon>Actinoplanes</taxon>
    </lineage>
</organism>
<keyword evidence="9" id="KW-1185">Reference proteome</keyword>
<dbReference type="SUPFAM" id="SSF142823">
    <property type="entry name" value="ComB-like"/>
    <property type="match status" value="1"/>
</dbReference>
<dbReference type="AlphaFoldDB" id="A0A0X3UNW0"/>
<comment type="catalytic activity">
    <reaction evidence="7">
        <text>(2R)-O-phospho-3-sulfolactate + H2O = (2R)-3-sulfolactate + phosphate</text>
        <dbReference type="Rhea" id="RHEA:23416"/>
        <dbReference type="ChEBI" id="CHEBI:15377"/>
        <dbReference type="ChEBI" id="CHEBI:15597"/>
        <dbReference type="ChEBI" id="CHEBI:43474"/>
        <dbReference type="ChEBI" id="CHEBI:58738"/>
        <dbReference type="EC" id="3.1.3.71"/>
    </reaction>
</comment>
<sequence>MSIVDGDAEVPPGAVVVVVDVIRAFTTAAVAFERGATDIVCVPSVEAGRAFRRSHPDRLLAGEKNGLRPADFDFGNSPAEMATARLDGRGLIQATTNGTRGLARHRNPAALLAVSAANVGATARWIARRHPGARYAIVCTGSTAEDRACATYLSALLHGSEPSRADLVAGIVAGAAEHARSYARKPAADRVDLSSDLPFCCDVDRSGFALVGAARDGQVTLTPVPS</sequence>
<dbReference type="EMBL" id="LLZH01000122">
    <property type="protein sequence ID" value="KUL34224.1"/>
    <property type="molecule type" value="Genomic_DNA"/>
</dbReference>
<dbReference type="InterPro" id="IPR036702">
    <property type="entry name" value="ComB-like_sf"/>
</dbReference>
<dbReference type="PANTHER" id="PTHR37311:SF1">
    <property type="entry name" value="2-PHOSPHOSULFOLACTATE PHOSPHATASE-RELATED"/>
    <property type="match status" value="1"/>
</dbReference>
<name>A0A0X3UNW0_9ACTN</name>
<evidence type="ECO:0000256" key="4">
    <source>
        <dbReference type="ARBA" id="ARBA00021948"/>
    </source>
</evidence>
<evidence type="ECO:0000256" key="3">
    <source>
        <dbReference type="ARBA" id="ARBA00012953"/>
    </source>
</evidence>
<accession>A0A0X3UNW0</accession>
<comment type="caution">
    <text evidence="8">The sequence shown here is derived from an EMBL/GenBank/DDBJ whole genome shotgun (WGS) entry which is preliminary data.</text>
</comment>
<dbReference type="Proteomes" id="UP000053244">
    <property type="component" value="Unassembled WGS sequence"/>
</dbReference>
<dbReference type="PANTHER" id="PTHR37311">
    <property type="entry name" value="2-PHOSPHOSULFOLACTATE PHOSPHATASE-RELATED"/>
    <property type="match status" value="1"/>
</dbReference>
<evidence type="ECO:0000256" key="5">
    <source>
        <dbReference type="ARBA" id="ARBA00022801"/>
    </source>
</evidence>
<dbReference type="InterPro" id="IPR005238">
    <property type="entry name" value="ComB-like"/>
</dbReference>
<dbReference type="Gene3D" id="3.90.1560.10">
    <property type="entry name" value="ComB-like"/>
    <property type="match status" value="1"/>
</dbReference>
<dbReference type="EC" id="3.1.3.71" evidence="3"/>
<evidence type="ECO:0000313" key="8">
    <source>
        <dbReference type="EMBL" id="KUL34224.1"/>
    </source>
</evidence>
<dbReference type="RefSeq" id="WP_067691051.1">
    <property type="nucleotide sequence ID" value="NZ_LLZH01000122.1"/>
</dbReference>
<dbReference type="GO" id="GO:0050532">
    <property type="term" value="F:2-phosphosulfolactate phosphatase activity"/>
    <property type="evidence" value="ECO:0007669"/>
    <property type="project" value="UniProtKB-EC"/>
</dbReference>
<comment type="similarity">
    <text evidence="2">Belongs to the ComB family.</text>
</comment>
<evidence type="ECO:0000256" key="7">
    <source>
        <dbReference type="ARBA" id="ARBA00033711"/>
    </source>
</evidence>
<evidence type="ECO:0000256" key="6">
    <source>
        <dbReference type="ARBA" id="ARBA00022842"/>
    </source>
</evidence>
<reference evidence="8 9" key="1">
    <citation type="submission" date="2015-10" db="EMBL/GenBank/DDBJ databases">
        <authorList>
            <person name="Gilbert D.G."/>
        </authorList>
    </citation>
    <scope>NUCLEOTIDE SEQUENCE [LARGE SCALE GENOMIC DNA]</scope>
    <source>
        <strain evidence="8 9">NRRL B-16712</strain>
    </source>
</reference>
<keyword evidence="5" id="KW-0378">Hydrolase</keyword>
<gene>
    <name evidence="8" type="ORF">ADL15_16435</name>
</gene>
<proteinExistence type="inferred from homology"/>
<keyword evidence="6" id="KW-0460">Magnesium</keyword>
<dbReference type="GO" id="GO:0000287">
    <property type="term" value="F:magnesium ion binding"/>
    <property type="evidence" value="ECO:0007669"/>
    <property type="project" value="InterPro"/>
</dbReference>
<comment type="cofactor">
    <cofactor evidence="1">
        <name>Mg(2+)</name>
        <dbReference type="ChEBI" id="CHEBI:18420"/>
    </cofactor>
</comment>
<evidence type="ECO:0000313" key="9">
    <source>
        <dbReference type="Proteomes" id="UP000053244"/>
    </source>
</evidence>